<evidence type="ECO:0000256" key="5">
    <source>
        <dbReference type="ARBA" id="ARBA00022723"/>
    </source>
</evidence>
<dbReference type="GO" id="GO:0004518">
    <property type="term" value="F:nuclease activity"/>
    <property type="evidence" value="ECO:0007669"/>
    <property type="project" value="UniProtKB-KW"/>
</dbReference>
<keyword evidence="7" id="KW-0539">Nucleus</keyword>
<keyword evidence="4" id="KW-0540">Nuclease</keyword>
<evidence type="ECO:0000256" key="3">
    <source>
        <dbReference type="ARBA" id="ARBA00006958"/>
    </source>
</evidence>
<dbReference type="EMBL" id="ML120375">
    <property type="protein sequence ID" value="RPB01155.1"/>
    <property type="molecule type" value="Genomic_DNA"/>
</dbReference>
<dbReference type="Pfam" id="PF13359">
    <property type="entry name" value="DDE_Tnp_4"/>
    <property type="match status" value="1"/>
</dbReference>
<feature type="non-terminal residue" evidence="9">
    <location>
        <position position="1"/>
    </location>
</feature>
<proteinExistence type="inferred from homology"/>
<dbReference type="InterPro" id="IPR045249">
    <property type="entry name" value="HARBI1-like"/>
</dbReference>
<organism evidence="9 10">
    <name type="scientific">Choiromyces venosus 120613-1</name>
    <dbReference type="NCBI Taxonomy" id="1336337"/>
    <lineage>
        <taxon>Eukaryota</taxon>
        <taxon>Fungi</taxon>
        <taxon>Dikarya</taxon>
        <taxon>Ascomycota</taxon>
        <taxon>Pezizomycotina</taxon>
        <taxon>Pezizomycetes</taxon>
        <taxon>Pezizales</taxon>
        <taxon>Tuberaceae</taxon>
        <taxon>Choiromyces</taxon>
    </lineage>
</organism>
<evidence type="ECO:0000256" key="6">
    <source>
        <dbReference type="ARBA" id="ARBA00022801"/>
    </source>
</evidence>
<comment type="cofactor">
    <cofactor evidence="1">
        <name>a divalent metal cation</name>
        <dbReference type="ChEBI" id="CHEBI:60240"/>
    </cofactor>
</comment>
<dbReference type="PANTHER" id="PTHR22930:SF85">
    <property type="entry name" value="GH03217P-RELATED"/>
    <property type="match status" value="1"/>
</dbReference>
<keyword evidence="6" id="KW-0378">Hydrolase</keyword>
<dbReference type="GO" id="GO:0016787">
    <property type="term" value="F:hydrolase activity"/>
    <property type="evidence" value="ECO:0007669"/>
    <property type="project" value="UniProtKB-KW"/>
</dbReference>
<comment type="similarity">
    <text evidence="3">Belongs to the HARBI1 family.</text>
</comment>
<gene>
    <name evidence="9" type="ORF">L873DRAFT_1677808</name>
</gene>
<dbReference type="PANTHER" id="PTHR22930">
    <property type="match status" value="1"/>
</dbReference>
<accession>A0A3N4K5G3</accession>
<evidence type="ECO:0000256" key="2">
    <source>
        <dbReference type="ARBA" id="ARBA00004123"/>
    </source>
</evidence>
<evidence type="ECO:0000313" key="9">
    <source>
        <dbReference type="EMBL" id="RPB01155.1"/>
    </source>
</evidence>
<reference evidence="9 10" key="1">
    <citation type="journal article" date="2018" name="Nat. Ecol. Evol.">
        <title>Pezizomycetes genomes reveal the molecular basis of ectomycorrhizal truffle lifestyle.</title>
        <authorList>
            <person name="Murat C."/>
            <person name="Payen T."/>
            <person name="Noel B."/>
            <person name="Kuo A."/>
            <person name="Morin E."/>
            <person name="Chen J."/>
            <person name="Kohler A."/>
            <person name="Krizsan K."/>
            <person name="Balestrini R."/>
            <person name="Da Silva C."/>
            <person name="Montanini B."/>
            <person name="Hainaut M."/>
            <person name="Levati E."/>
            <person name="Barry K.W."/>
            <person name="Belfiori B."/>
            <person name="Cichocki N."/>
            <person name="Clum A."/>
            <person name="Dockter R.B."/>
            <person name="Fauchery L."/>
            <person name="Guy J."/>
            <person name="Iotti M."/>
            <person name="Le Tacon F."/>
            <person name="Lindquist E.A."/>
            <person name="Lipzen A."/>
            <person name="Malagnac F."/>
            <person name="Mello A."/>
            <person name="Molinier V."/>
            <person name="Miyauchi S."/>
            <person name="Poulain J."/>
            <person name="Riccioni C."/>
            <person name="Rubini A."/>
            <person name="Sitrit Y."/>
            <person name="Splivallo R."/>
            <person name="Traeger S."/>
            <person name="Wang M."/>
            <person name="Zifcakova L."/>
            <person name="Wipf D."/>
            <person name="Zambonelli A."/>
            <person name="Paolocci F."/>
            <person name="Nowrousian M."/>
            <person name="Ottonello S."/>
            <person name="Baldrian P."/>
            <person name="Spatafora J.W."/>
            <person name="Henrissat B."/>
            <person name="Nagy L.G."/>
            <person name="Aury J.M."/>
            <person name="Wincker P."/>
            <person name="Grigoriev I.V."/>
            <person name="Bonfante P."/>
            <person name="Martin F.M."/>
        </authorList>
    </citation>
    <scope>NUCLEOTIDE SEQUENCE [LARGE SCALE GENOMIC DNA]</scope>
    <source>
        <strain evidence="9 10">120613-1</strain>
    </source>
</reference>
<name>A0A3N4K5G3_9PEZI</name>
<evidence type="ECO:0000259" key="8">
    <source>
        <dbReference type="Pfam" id="PF13359"/>
    </source>
</evidence>
<evidence type="ECO:0000313" key="10">
    <source>
        <dbReference type="Proteomes" id="UP000276215"/>
    </source>
</evidence>
<protein>
    <recommendedName>
        <fullName evidence="8">DDE Tnp4 domain-containing protein</fullName>
    </recommendedName>
</protein>
<comment type="subcellular location">
    <subcellularLocation>
        <location evidence="2">Nucleus</location>
    </subcellularLocation>
</comment>
<dbReference type="OrthoDB" id="5393139at2759"/>
<keyword evidence="5" id="KW-0479">Metal-binding</keyword>
<dbReference type="Proteomes" id="UP000276215">
    <property type="component" value="Unassembled WGS sequence"/>
</dbReference>
<dbReference type="GO" id="GO:0046872">
    <property type="term" value="F:metal ion binding"/>
    <property type="evidence" value="ECO:0007669"/>
    <property type="project" value="UniProtKB-KW"/>
</dbReference>
<evidence type="ECO:0000256" key="4">
    <source>
        <dbReference type="ARBA" id="ARBA00022722"/>
    </source>
</evidence>
<sequence>VYRMSEDRFRVFFCMNRESFNVLVTLIRDDPIFTNNSQNSQASIEIQLASTLYFLGSAGASVIRSAAQLGIGEGTIQLYCDRCISALVHRVPQFVKRPKPGSQDFWQMRKLVEDSSGFPGCVGFLDGMDVILRYGPSYYRESYFNHKKYIQVICDEQWRFTFISSGYPGSISDATVFCKSSFFQSPTLFFWCPDEYVLVDKAYHITR</sequence>
<dbReference type="AlphaFoldDB" id="A0A3N4K5G3"/>
<evidence type="ECO:0000256" key="1">
    <source>
        <dbReference type="ARBA" id="ARBA00001968"/>
    </source>
</evidence>
<dbReference type="GO" id="GO:0005634">
    <property type="term" value="C:nucleus"/>
    <property type="evidence" value="ECO:0007669"/>
    <property type="project" value="UniProtKB-SubCell"/>
</dbReference>
<keyword evidence="10" id="KW-1185">Reference proteome</keyword>
<dbReference type="InterPro" id="IPR027806">
    <property type="entry name" value="HARBI1_dom"/>
</dbReference>
<evidence type="ECO:0000256" key="7">
    <source>
        <dbReference type="ARBA" id="ARBA00023242"/>
    </source>
</evidence>
<feature type="domain" description="DDE Tnp4" evidence="8">
    <location>
        <begin position="140"/>
        <end position="206"/>
    </location>
</feature>